<evidence type="ECO:0000313" key="2">
    <source>
        <dbReference type="Proteomes" id="UP001060085"/>
    </source>
</evidence>
<sequence>MHTILKDRSESERSKYIAGPPTPYTTPYLISYSLHAQLPTPPRFSILPECCPVRCSVCNIVNCKVKKAVTASVCVCKIEKEGTVAEREKRRKRYQMRRREEEDSGLGGGRKEEERGRRNGSKQADNFNAKATVDIFSGSGGRALQQQQGLKLN</sequence>
<protein>
    <submittedName>
        <fullName evidence="1">Uncharacterized protein</fullName>
    </submittedName>
</protein>
<gene>
    <name evidence="1" type="ORF">M9H77_31004</name>
</gene>
<dbReference type="Proteomes" id="UP001060085">
    <property type="component" value="Linkage Group LG07"/>
</dbReference>
<organism evidence="1 2">
    <name type="scientific">Catharanthus roseus</name>
    <name type="common">Madagascar periwinkle</name>
    <name type="synonym">Vinca rosea</name>
    <dbReference type="NCBI Taxonomy" id="4058"/>
    <lineage>
        <taxon>Eukaryota</taxon>
        <taxon>Viridiplantae</taxon>
        <taxon>Streptophyta</taxon>
        <taxon>Embryophyta</taxon>
        <taxon>Tracheophyta</taxon>
        <taxon>Spermatophyta</taxon>
        <taxon>Magnoliopsida</taxon>
        <taxon>eudicotyledons</taxon>
        <taxon>Gunneridae</taxon>
        <taxon>Pentapetalae</taxon>
        <taxon>asterids</taxon>
        <taxon>lamiids</taxon>
        <taxon>Gentianales</taxon>
        <taxon>Apocynaceae</taxon>
        <taxon>Rauvolfioideae</taxon>
        <taxon>Vinceae</taxon>
        <taxon>Catharanthinae</taxon>
        <taxon>Catharanthus</taxon>
    </lineage>
</organism>
<evidence type="ECO:0000313" key="1">
    <source>
        <dbReference type="EMBL" id="KAI5653817.1"/>
    </source>
</evidence>
<comment type="caution">
    <text evidence="1">The sequence shown here is derived from an EMBL/GenBank/DDBJ whole genome shotgun (WGS) entry which is preliminary data.</text>
</comment>
<accession>A0ACB9ZYV1</accession>
<reference evidence="2" key="1">
    <citation type="journal article" date="2023" name="Nat. Plants">
        <title>Single-cell RNA sequencing provides a high-resolution roadmap for understanding the multicellular compartmentation of specialized metabolism.</title>
        <authorList>
            <person name="Sun S."/>
            <person name="Shen X."/>
            <person name="Li Y."/>
            <person name="Li Y."/>
            <person name="Wang S."/>
            <person name="Li R."/>
            <person name="Zhang H."/>
            <person name="Shen G."/>
            <person name="Guo B."/>
            <person name="Wei J."/>
            <person name="Xu J."/>
            <person name="St-Pierre B."/>
            <person name="Chen S."/>
            <person name="Sun C."/>
        </authorList>
    </citation>
    <scope>NUCLEOTIDE SEQUENCE [LARGE SCALE GENOMIC DNA]</scope>
</reference>
<dbReference type="EMBL" id="CM044707">
    <property type="protein sequence ID" value="KAI5653817.1"/>
    <property type="molecule type" value="Genomic_DNA"/>
</dbReference>
<name>A0ACB9ZYV1_CATRO</name>
<keyword evidence="2" id="KW-1185">Reference proteome</keyword>
<proteinExistence type="predicted"/>